<dbReference type="EMBL" id="SJPS01000004">
    <property type="protein sequence ID" value="TWU26131.1"/>
    <property type="molecule type" value="Genomic_DNA"/>
</dbReference>
<evidence type="ECO:0000313" key="2">
    <source>
        <dbReference type="Proteomes" id="UP000318437"/>
    </source>
</evidence>
<protein>
    <submittedName>
        <fullName evidence="1">Uncharacterized protein</fullName>
    </submittedName>
</protein>
<evidence type="ECO:0000313" key="1">
    <source>
        <dbReference type="EMBL" id="TWU26131.1"/>
    </source>
</evidence>
<accession>A0A5C6CRP4</accession>
<name>A0A5C6CRP4_9BACT</name>
<reference evidence="1 2" key="1">
    <citation type="submission" date="2019-02" db="EMBL/GenBank/DDBJ databases">
        <title>Deep-cultivation of Planctomycetes and their phenomic and genomic characterization uncovers novel biology.</title>
        <authorList>
            <person name="Wiegand S."/>
            <person name="Jogler M."/>
            <person name="Boedeker C."/>
            <person name="Pinto D."/>
            <person name="Vollmers J."/>
            <person name="Rivas-Marin E."/>
            <person name="Kohn T."/>
            <person name="Peeters S.H."/>
            <person name="Heuer A."/>
            <person name="Rast P."/>
            <person name="Oberbeckmann S."/>
            <person name="Bunk B."/>
            <person name="Jeske O."/>
            <person name="Meyerdierks A."/>
            <person name="Storesund J.E."/>
            <person name="Kallscheuer N."/>
            <person name="Luecker S."/>
            <person name="Lage O.M."/>
            <person name="Pohl T."/>
            <person name="Merkel B.J."/>
            <person name="Hornburger P."/>
            <person name="Mueller R.-W."/>
            <person name="Bruemmer F."/>
            <person name="Labrenz M."/>
            <person name="Spormann A.M."/>
            <person name="Op Den Camp H."/>
            <person name="Overmann J."/>
            <person name="Amann R."/>
            <person name="Jetten M.S.M."/>
            <person name="Mascher T."/>
            <person name="Medema M.H."/>
            <person name="Devos D.P."/>
            <person name="Kaster A.-K."/>
            <person name="Ovreas L."/>
            <person name="Rohde M."/>
            <person name="Galperin M.Y."/>
            <person name="Jogler C."/>
        </authorList>
    </citation>
    <scope>NUCLEOTIDE SEQUENCE [LARGE SCALE GENOMIC DNA]</scope>
    <source>
        <strain evidence="1 2">Pla144</strain>
    </source>
</reference>
<dbReference type="Proteomes" id="UP000318437">
    <property type="component" value="Unassembled WGS sequence"/>
</dbReference>
<proteinExistence type="predicted"/>
<dbReference type="AlphaFoldDB" id="A0A5C6CRP4"/>
<organism evidence="1 2">
    <name type="scientific">Bythopirellula polymerisocia</name>
    <dbReference type="NCBI Taxonomy" id="2528003"/>
    <lineage>
        <taxon>Bacteria</taxon>
        <taxon>Pseudomonadati</taxon>
        <taxon>Planctomycetota</taxon>
        <taxon>Planctomycetia</taxon>
        <taxon>Pirellulales</taxon>
        <taxon>Lacipirellulaceae</taxon>
        <taxon>Bythopirellula</taxon>
    </lineage>
</organism>
<comment type="caution">
    <text evidence="1">The sequence shown here is derived from an EMBL/GenBank/DDBJ whole genome shotgun (WGS) entry which is preliminary data.</text>
</comment>
<sequence length="55" mass="6126">MSDLTVASNLAESESQIPFFLLEAVYRIIINRMLLRPALFGLAEFLCGPICSCTF</sequence>
<keyword evidence="2" id="KW-1185">Reference proteome</keyword>
<gene>
    <name evidence="1" type="ORF">Pla144_33480</name>
</gene>